<evidence type="ECO:0000256" key="1">
    <source>
        <dbReference type="SAM" id="MobiDB-lite"/>
    </source>
</evidence>
<evidence type="ECO:0000313" key="2">
    <source>
        <dbReference type="EMBL" id="NYI67636.1"/>
    </source>
</evidence>
<dbReference type="Proteomes" id="UP000539111">
    <property type="component" value="Unassembled WGS sequence"/>
</dbReference>
<dbReference type="AlphaFoldDB" id="A0A7Z0D2H3"/>
<accession>A0A7Z0D2H3</accession>
<reference evidence="2 3" key="1">
    <citation type="submission" date="2020-07" db="EMBL/GenBank/DDBJ databases">
        <title>Sequencing the genomes of 1000 actinobacteria strains.</title>
        <authorList>
            <person name="Klenk H.-P."/>
        </authorList>
    </citation>
    <scope>NUCLEOTIDE SEQUENCE [LARGE SCALE GENOMIC DNA]</scope>
    <source>
        <strain evidence="2 3">DSM 26341</strain>
    </source>
</reference>
<proteinExistence type="predicted"/>
<dbReference type="EMBL" id="JACBZP010000001">
    <property type="protein sequence ID" value="NYI67636.1"/>
    <property type="molecule type" value="Genomic_DNA"/>
</dbReference>
<organism evidence="2 3">
    <name type="scientific">Spelaeicoccus albus</name>
    <dbReference type="NCBI Taxonomy" id="1280376"/>
    <lineage>
        <taxon>Bacteria</taxon>
        <taxon>Bacillati</taxon>
        <taxon>Actinomycetota</taxon>
        <taxon>Actinomycetes</taxon>
        <taxon>Micrococcales</taxon>
        <taxon>Brevibacteriaceae</taxon>
        <taxon>Spelaeicoccus</taxon>
    </lineage>
</organism>
<comment type="caution">
    <text evidence="2">The sequence shown here is derived from an EMBL/GenBank/DDBJ whole genome shotgun (WGS) entry which is preliminary data.</text>
</comment>
<gene>
    <name evidence="2" type="ORF">BJY26_001942</name>
</gene>
<sequence length="122" mass="12624">MPEHSRPELRRTLKAALSVTGSLAGACAVAAVVAISPAQVPTASSVRPASIAPKTSVESTGIEKRRGTLQASARPASDRLDGLHADLARAVAMGHATPQQAERFEAEMAGYITGARQLPEQA</sequence>
<keyword evidence="3" id="KW-1185">Reference proteome</keyword>
<feature type="region of interest" description="Disordered" evidence="1">
    <location>
        <begin position="43"/>
        <end position="76"/>
    </location>
</feature>
<evidence type="ECO:0000313" key="3">
    <source>
        <dbReference type="Proteomes" id="UP000539111"/>
    </source>
</evidence>
<dbReference type="RefSeq" id="WP_179427730.1">
    <property type="nucleotide sequence ID" value="NZ_JACBZP010000001.1"/>
</dbReference>
<name>A0A7Z0D2H3_9MICO</name>
<dbReference type="PROSITE" id="PS51257">
    <property type="entry name" value="PROKAR_LIPOPROTEIN"/>
    <property type="match status" value="1"/>
</dbReference>
<protein>
    <submittedName>
        <fullName evidence="2">Uncharacterized protein</fullName>
    </submittedName>
</protein>